<dbReference type="RefSeq" id="WP_238199981.1">
    <property type="nucleotide sequence ID" value="NZ_BPQZ01000053.1"/>
</dbReference>
<reference evidence="4" key="1">
    <citation type="journal article" date="2019" name="Int. J. Syst. Evol. Microbiol.">
        <title>The Global Catalogue of Microorganisms (GCM) 10K type strain sequencing project: providing services to taxonomists for standard genome sequencing and annotation.</title>
        <authorList>
            <consortium name="The Broad Institute Genomics Platform"/>
            <consortium name="The Broad Institute Genome Sequencing Center for Infectious Disease"/>
            <person name="Wu L."/>
            <person name="Ma J."/>
        </authorList>
    </citation>
    <scope>NUCLEOTIDE SEQUENCE [LARGE SCALE GENOMIC DNA]</scope>
    <source>
        <strain evidence="4">NBRC 103632</strain>
    </source>
</reference>
<keyword evidence="2" id="KW-0812">Transmembrane</keyword>
<gene>
    <name evidence="3" type="ORF">GCM10007890_66650</name>
</gene>
<feature type="transmembrane region" description="Helical" evidence="2">
    <location>
        <begin position="126"/>
        <end position="146"/>
    </location>
</feature>
<feature type="transmembrane region" description="Helical" evidence="2">
    <location>
        <begin position="72"/>
        <end position="99"/>
    </location>
</feature>
<evidence type="ECO:0000256" key="2">
    <source>
        <dbReference type="SAM" id="Phobius"/>
    </source>
</evidence>
<name>A0AA37TLY9_9HYPH</name>
<evidence type="ECO:0000313" key="4">
    <source>
        <dbReference type="Proteomes" id="UP001157440"/>
    </source>
</evidence>
<organism evidence="3 4">
    <name type="scientific">Methylobacterium tardum</name>
    <dbReference type="NCBI Taxonomy" id="374432"/>
    <lineage>
        <taxon>Bacteria</taxon>
        <taxon>Pseudomonadati</taxon>
        <taxon>Pseudomonadota</taxon>
        <taxon>Alphaproteobacteria</taxon>
        <taxon>Hyphomicrobiales</taxon>
        <taxon>Methylobacteriaceae</taxon>
        <taxon>Methylobacterium</taxon>
    </lineage>
</organism>
<comment type="caution">
    <text evidence="3">The sequence shown here is derived from an EMBL/GenBank/DDBJ whole genome shotgun (WGS) entry which is preliminary data.</text>
</comment>
<evidence type="ECO:0000313" key="3">
    <source>
        <dbReference type="EMBL" id="GLS74647.1"/>
    </source>
</evidence>
<feature type="compositionally biased region" description="Polar residues" evidence="1">
    <location>
        <begin position="1"/>
        <end position="10"/>
    </location>
</feature>
<keyword evidence="4" id="KW-1185">Reference proteome</keyword>
<feature type="region of interest" description="Disordered" evidence="1">
    <location>
        <begin position="1"/>
        <end position="21"/>
    </location>
</feature>
<feature type="transmembrane region" description="Helical" evidence="2">
    <location>
        <begin position="37"/>
        <end position="60"/>
    </location>
</feature>
<keyword evidence="2" id="KW-1133">Transmembrane helix</keyword>
<keyword evidence="2" id="KW-0472">Membrane</keyword>
<sequence>MPGQHGQTYDPQEEPAPQGGWFRLEERPYPERLDRAFRVLAACIGIAAAAAAVWMIAFYAQRPPTDLAGYGWAAVLVLMLAGLAYGFARAVGMILVGIYGTMRDGSEFVVDWRALRHDLPLRRTRVVLLEAGLLLASQAGALWGLALFVREGLAYGLAMFVLINAMTYWPFLRRWIQGRPSRP</sequence>
<dbReference type="Proteomes" id="UP001157440">
    <property type="component" value="Unassembled WGS sequence"/>
</dbReference>
<protein>
    <submittedName>
        <fullName evidence="3">Uncharacterized protein</fullName>
    </submittedName>
</protein>
<dbReference type="AlphaFoldDB" id="A0AA37TLY9"/>
<proteinExistence type="predicted"/>
<accession>A0AA37TLY9</accession>
<feature type="transmembrane region" description="Helical" evidence="2">
    <location>
        <begin position="152"/>
        <end position="172"/>
    </location>
</feature>
<evidence type="ECO:0000256" key="1">
    <source>
        <dbReference type="SAM" id="MobiDB-lite"/>
    </source>
</evidence>
<dbReference type="EMBL" id="BSPL01000053">
    <property type="protein sequence ID" value="GLS74647.1"/>
    <property type="molecule type" value="Genomic_DNA"/>
</dbReference>